<sequence>MQEKIKKFFNENNFLLWIKTNNYLETEKKLIKNFQFLENKKLYIYQNKITINQETGNKELNMNNLYNTLDELYPQGIRKKITILLVKESFEEILEKQNIDYIKEIIEIKKNNPNYNFKLIVISDNSVPEKLSNLVYFIDEKILTEENNVKEFILDFLKNEEAQLNTESINKIINILKDDIKKEGKEYNENKIIKNQFENMVVVEEGKYIPSFIDNEIKVSNIEVSKYLVTQDLWEEIMGYNPSYFKGGQKPVENVTWWDALKFCNKLSKKYGLEPVYDLNQDNILMINQLGKNKVEPDKADFGKTEGFRLPTEIEWEWFARGGQKALDNGTFDYKYSGSNNIDEVAWYKKNSFEKTHDVGLKNKNQLGIYDCCGNVCEWCFDIAPETINQDFDFNDIYNKTSFIYSANNFYRRLRGGSFFDDFDFIEVEGYSSLECFKYDATIGFRIVRTI</sequence>
<dbReference type="EMBL" id="NIRN01000002">
    <property type="protein sequence ID" value="PHI03907.1"/>
    <property type="molecule type" value="Genomic_DNA"/>
</dbReference>
<accession>A0A2C6BH60</accession>
<gene>
    <name evidence="2" type="ORF">CBG54_13100</name>
</gene>
<dbReference type="RefSeq" id="WP_098975319.1">
    <property type="nucleotide sequence ID" value="NZ_CP077110.1"/>
</dbReference>
<proteinExistence type="predicted"/>
<dbReference type="InterPro" id="IPR005532">
    <property type="entry name" value="SUMF_dom"/>
</dbReference>
<name>A0A2C6BH60_FUSNP</name>
<dbReference type="PANTHER" id="PTHR23150">
    <property type="entry name" value="SULFATASE MODIFYING FACTOR 1, 2"/>
    <property type="match status" value="1"/>
</dbReference>
<dbReference type="PANTHER" id="PTHR23150:SF19">
    <property type="entry name" value="FORMYLGLYCINE-GENERATING ENZYME"/>
    <property type="match status" value="1"/>
</dbReference>
<evidence type="ECO:0000259" key="1">
    <source>
        <dbReference type="Pfam" id="PF03781"/>
    </source>
</evidence>
<feature type="domain" description="Sulfatase-modifying factor enzyme-like" evidence="1">
    <location>
        <begin position="203"/>
        <end position="449"/>
    </location>
</feature>
<dbReference type="InterPro" id="IPR051043">
    <property type="entry name" value="Sulfatase_Mod_Factor_Kinase"/>
</dbReference>
<reference evidence="2 3" key="1">
    <citation type="submission" date="2017-06" db="EMBL/GenBank/DDBJ databases">
        <title>Draft genome sequence of Fusobacterium nucleatum subsp. polymorphum KCOM 1271 (=ChDC F305).</title>
        <authorList>
            <person name="Kook J.-K."/>
            <person name="Park S.-N."/>
            <person name="Lim Y.K."/>
            <person name="Roh H."/>
        </authorList>
    </citation>
    <scope>NUCLEOTIDE SEQUENCE [LARGE SCALE GENOMIC DNA]</scope>
    <source>
        <strain evidence="3">KCOM 1271 (ChDC F305)</strain>
    </source>
</reference>
<comment type="caution">
    <text evidence="2">The sequence shown here is derived from an EMBL/GenBank/DDBJ whole genome shotgun (WGS) entry which is preliminary data.</text>
</comment>
<dbReference type="InterPro" id="IPR016187">
    <property type="entry name" value="CTDL_fold"/>
</dbReference>
<organism evidence="2 3">
    <name type="scientific">Fusobacterium nucleatum subsp. polymorphum</name>
    <name type="common">Fusobacterium polymorphum</name>
    <dbReference type="NCBI Taxonomy" id="76857"/>
    <lineage>
        <taxon>Bacteria</taxon>
        <taxon>Fusobacteriati</taxon>
        <taxon>Fusobacteriota</taxon>
        <taxon>Fusobacteriia</taxon>
        <taxon>Fusobacteriales</taxon>
        <taxon>Fusobacteriaceae</taxon>
        <taxon>Fusobacterium</taxon>
    </lineage>
</organism>
<evidence type="ECO:0000313" key="3">
    <source>
        <dbReference type="Proteomes" id="UP000224182"/>
    </source>
</evidence>
<protein>
    <recommendedName>
        <fullName evidence="1">Sulfatase-modifying factor enzyme-like domain-containing protein</fullName>
    </recommendedName>
</protein>
<dbReference type="Proteomes" id="UP000224182">
    <property type="component" value="Unassembled WGS sequence"/>
</dbReference>
<dbReference type="Gene3D" id="3.90.1580.10">
    <property type="entry name" value="paralog of FGE (formylglycine-generating enzyme)"/>
    <property type="match status" value="1"/>
</dbReference>
<dbReference type="SUPFAM" id="SSF56436">
    <property type="entry name" value="C-type lectin-like"/>
    <property type="match status" value="1"/>
</dbReference>
<dbReference type="AlphaFoldDB" id="A0A2C6BH60"/>
<evidence type="ECO:0000313" key="2">
    <source>
        <dbReference type="EMBL" id="PHI03907.1"/>
    </source>
</evidence>
<dbReference type="GO" id="GO:0120147">
    <property type="term" value="F:formylglycine-generating oxidase activity"/>
    <property type="evidence" value="ECO:0007669"/>
    <property type="project" value="TreeGrafter"/>
</dbReference>
<dbReference type="Pfam" id="PF03781">
    <property type="entry name" value="FGE-sulfatase"/>
    <property type="match status" value="1"/>
</dbReference>
<dbReference type="InterPro" id="IPR042095">
    <property type="entry name" value="SUMF_sf"/>
</dbReference>